<evidence type="ECO:0000313" key="3">
    <source>
        <dbReference type="EMBL" id="GFY43115.1"/>
    </source>
</evidence>
<dbReference type="EMBL" id="BMAV01003489">
    <property type="protein sequence ID" value="GFY43115.1"/>
    <property type="molecule type" value="Genomic_DNA"/>
</dbReference>
<dbReference type="AlphaFoldDB" id="A0A8X6WXM7"/>
<proteinExistence type="predicted"/>
<organism evidence="3 4">
    <name type="scientific">Trichonephila inaurata madagascariensis</name>
    <dbReference type="NCBI Taxonomy" id="2747483"/>
    <lineage>
        <taxon>Eukaryota</taxon>
        <taxon>Metazoa</taxon>
        <taxon>Ecdysozoa</taxon>
        <taxon>Arthropoda</taxon>
        <taxon>Chelicerata</taxon>
        <taxon>Arachnida</taxon>
        <taxon>Araneae</taxon>
        <taxon>Araneomorphae</taxon>
        <taxon>Entelegynae</taxon>
        <taxon>Araneoidea</taxon>
        <taxon>Nephilidae</taxon>
        <taxon>Trichonephila</taxon>
        <taxon>Trichonephila inaurata</taxon>
    </lineage>
</organism>
<name>A0A8X6WXM7_9ARAC</name>
<reference evidence="3" key="1">
    <citation type="submission" date="2020-08" db="EMBL/GenBank/DDBJ databases">
        <title>Multicomponent nature underlies the extraordinary mechanical properties of spider dragline silk.</title>
        <authorList>
            <person name="Kono N."/>
            <person name="Nakamura H."/>
            <person name="Mori M."/>
            <person name="Yoshida Y."/>
            <person name="Ohtoshi R."/>
            <person name="Malay A.D."/>
            <person name="Moran D.A.P."/>
            <person name="Tomita M."/>
            <person name="Numata K."/>
            <person name="Arakawa K."/>
        </authorList>
    </citation>
    <scope>NUCLEOTIDE SEQUENCE</scope>
</reference>
<protein>
    <submittedName>
        <fullName evidence="3">Uncharacterized protein</fullName>
    </submittedName>
</protein>
<feature type="region of interest" description="Disordered" evidence="1">
    <location>
        <begin position="17"/>
        <end position="37"/>
    </location>
</feature>
<comment type="caution">
    <text evidence="3">The sequence shown here is derived from an EMBL/GenBank/DDBJ whole genome shotgun (WGS) entry which is preliminary data.</text>
</comment>
<feature type="chain" id="PRO_5036505475" evidence="2">
    <location>
        <begin position="20"/>
        <end position="37"/>
    </location>
</feature>
<feature type="non-terminal residue" evidence="3">
    <location>
        <position position="37"/>
    </location>
</feature>
<dbReference type="Proteomes" id="UP000886998">
    <property type="component" value="Unassembled WGS sequence"/>
</dbReference>
<evidence type="ECO:0000313" key="4">
    <source>
        <dbReference type="Proteomes" id="UP000886998"/>
    </source>
</evidence>
<feature type="signal peptide" evidence="2">
    <location>
        <begin position="1"/>
        <end position="19"/>
    </location>
</feature>
<evidence type="ECO:0000256" key="1">
    <source>
        <dbReference type="SAM" id="MobiDB-lite"/>
    </source>
</evidence>
<keyword evidence="4" id="KW-1185">Reference proteome</keyword>
<evidence type="ECO:0000256" key="2">
    <source>
        <dbReference type="SAM" id="SignalP"/>
    </source>
</evidence>
<sequence length="37" mass="4206">MLWKILVMVLTFFSRPFQGSVPSYDGSALGPQTWEDT</sequence>
<gene>
    <name evidence="3" type="ORF">TNIN_200301</name>
</gene>
<keyword evidence="2" id="KW-0732">Signal</keyword>
<accession>A0A8X6WXM7</accession>